<proteinExistence type="predicted"/>
<dbReference type="Proteomes" id="UP000054485">
    <property type="component" value="Unassembled WGS sequence"/>
</dbReference>
<protein>
    <submittedName>
        <fullName evidence="1">Uncharacterized protein</fullName>
    </submittedName>
</protein>
<accession>A0A0D0AJ91</accession>
<sequence>MVFKIAGWVFSFEQVRTWLEKQGQQHQHLPDEFLATDLNYWFKERDIDYLWAVGTDYPRGSLQPVIVLIRRRREDPKSTVVRFYRVRELYVDREVKKQVLEESGLKDEAALGHCGGPVFSMLTLSVNDSDIDVGSGKLPHRELITAAPVPNDTRNLQLLPHAWNDLLSRELHCIMSILPVIVS</sequence>
<evidence type="ECO:0000313" key="1">
    <source>
        <dbReference type="EMBL" id="KIK38214.1"/>
    </source>
</evidence>
<dbReference type="InParanoid" id="A0A0D0AJ91"/>
<reference evidence="2" key="2">
    <citation type="submission" date="2015-01" db="EMBL/GenBank/DDBJ databases">
        <title>Evolutionary Origins and Diversification of the Mycorrhizal Mutualists.</title>
        <authorList>
            <consortium name="DOE Joint Genome Institute"/>
            <consortium name="Mycorrhizal Genomics Consortium"/>
            <person name="Kohler A."/>
            <person name="Kuo A."/>
            <person name="Nagy L.G."/>
            <person name="Floudas D."/>
            <person name="Copeland A."/>
            <person name="Barry K.W."/>
            <person name="Cichocki N."/>
            <person name="Veneault-Fourrey C."/>
            <person name="LaButti K."/>
            <person name="Lindquist E.A."/>
            <person name="Lipzen A."/>
            <person name="Lundell T."/>
            <person name="Morin E."/>
            <person name="Murat C."/>
            <person name="Riley R."/>
            <person name="Ohm R."/>
            <person name="Sun H."/>
            <person name="Tunlid A."/>
            <person name="Henrissat B."/>
            <person name="Grigoriev I.V."/>
            <person name="Hibbett D.S."/>
            <person name="Martin F."/>
        </authorList>
    </citation>
    <scope>NUCLEOTIDE SEQUENCE [LARGE SCALE GENOMIC DNA]</scope>
    <source>
        <strain evidence="2">UH-Slu-Lm8-n1</strain>
    </source>
</reference>
<keyword evidence="2" id="KW-1185">Reference proteome</keyword>
<dbReference type="HOGENOM" id="CLU_1476076_0_0_1"/>
<dbReference type="AlphaFoldDB" id="A0A0D0AJ91"/>
<reference evidence="1 2" key="1">
    <citation type="submission" date="2014-04" db="EMBL/GenBank/DDBJ databases">
        <authorList>
            <consortium name="DOE Joint Genome Institute"/>
            <person name="Kuo A."/>
            <person name="Ruytinx J."/>
            <person name="Rineau F."/>
            <person name="Colpaert J."/>
            <person name="Kohler A."/>
            <person name="Nagy L.G."/>
            <person name="Floudas D."/>
            <person name="Copeland A."/>
            <person name="Barry K.W."/>
            <person name="Cichocki N."/>
            <person name="Veneault-Fourrey C."/>
            <person name="LaButti K."/>
            <person name="Lindquist E.A."/>
            <person name="Lipzen A."/>
            <person name="Lundell T."/>
            <person name="Morin E."/>
            <person name="Murat C."/>
            <person name="Sun H."/>
            <person name="Tunlid A."/>
            <person name="Henrissat B."/>
            <person name="Grigoriev I.V."/>
            <person name="Hibbett D.S."/>
            <person name="Martin F."/>
            <person name="Nordberg H.P."/>
            <person name="Cantor M.N."/>
            <person name="Hua S.X."/>
        </authorList>
    </citation>
    <scope>NUCLEOTIDE SEQUENCE [LARGE SCALE GENOMIC DNA]</scope>
    <source>
        <strain evidence="1 2">UH-Slu-Lm8-n1</strain>
    </source>
</reference>
<gene>
    <name evidence="1" type="ORF">CY34DRAFT_404850</name>
</gene>
<organism evidence="1 2">
    <name type="scientific">Suillus luteus UH-Slu-Lm8-n1</name>
    <dbReference type="NCBI Taxonomy" id="930992"/>
    <lineage>
        <taxon>Eukaryota</taxon>
        <taxon>Fungi</taxon>
        <taxon>Dikarya</taxon>
        <taxon>Basidiomycota</taxon>
        <taxon>Agaricomycotina</taxon>
        <taxon>Agaricomycetes</taxon>
        <taxon>Agaricomycetidae</taxon>
        <taxon>Boletales</taxon>
        <taxon>Suillineae</taxon>
        <taxon>Suillaceae</taxon>
        <taxon>Suillus</taxon>
    </lineage>
</organism>
<name>A0A0D0AJ91_9AGAM</name>
<dbReference type="OrthoDB" id="3170088at2759"/>
<dbReference type="EMBL" id="KN835405">
    <property type="protein sequence ID" value="KIK38214.1"/>
    <property type="molecule type" value="Genomic_DNA"/>
</dbReference>
<evidence type="ECO:0000313" key="2">
    <source>
        <dbReference type="Proteomes" id="UP000054485"/>
    </source>
</evidence>